<keyword evidence="1" id="KW-1133">Transmembrane helix</keyword>
<keyword evidence="1" id="KW-0472">Membrane</keyword>
<protein>
    <submittedName>
        <fullName evidence="2">Uncharacterized protein DUF3592</fullName>
    </submittedName>
</protein>
<organism evidence="2 3">
    <name type="scientific">Propioniferax innocua</name>
    <dbReference type="NCBI Taxonomy" id="1753"/>
    <lineage>
        <taxon>Bacteria</taxon>
        <taxon>Bacillati</taxon>
        <taxon>Actinomycetota</taxon>
        <taxon>Actinomycetes</taxon>
        <taxon>Propionibacteriales</taxon>
        <taxon>Propionibacteriaceae</taxon>
        <taxon>Propioniferax</taxon>
    </lineage>
</organism>
<name>A0A542ZCY1_9ACTN</name>
<dbReference type="OrthoDB" id="8072583at2"/>
<evidence type="ECO:0000313" key="3">
    <source>
        <dbReference type="Proteomes" id="UP000316196"/>
    </source>
</evidence>
<evidence type="ECO:0000313" key="2">
    <source>
        <dbReference type="EMBL" id="TQL58120.1"/>
    </source>
</evidence>
<dbReference type="RefSeq" id="WP_142093944.1">
    <property type="nucleotide sequence ID" value="NZ_BAAAMD010000004.1"/>
</dbReference>
<accession>A0A542ZCY1</accession>
<reference evidence="2 3" key="1">
    <citation type="submission" date="2019-06" db="EMBL/GenBank/DDBJ databases">
        <title>Sequencing the genomes of 1000 actinobacteria strains.</title>
        <authorList>
            <person name="Klenk H.-P."/>
        </authorList>
    </citation>
    <scope>NUCLEOTIDE SEQUENCE [LARGE SCALE GENOMIC DNA]</scope>
    <source>
        <strain evidence="2 3">DSM 8251</strain>
    </source>
</reference>
<keyword evidence="1" id="KW-0812">Transmembrane</keyword>
<proteinExistence type="predicted"/>
<feature type="transmembrane region" description="Helical" evidence="1">
    <location>
        <begin position="18"/>
        <end position="40"/>
    </location>
</feature>
<keyword evidence="3" id="KW-1185">Reference proteome</keyword>
<dbReference type="Proteomes" id="UP000316196">
    <property type="component" value="Unassembled WGS sequence"/>
</dbReference>
<comment type="caution">
    <text evidence="2">The sequence shown here is derived from an EMBL/GenBank/DDBJ whole genome shotgun (WGS) entry which is preliminary data.</text>
</comment>
<gene>
    <name evidence="2" type="ORF">FB460_1973</name>
</gene>
<dbReference type="AlphaFoldDB" id="A0A542ZCY1"/>
<evidence type="ECO:0000256" key="1">
    <source>
        <dbReference type="SAM" id="Phobius"/>
    </source>
</evidence>
<dbReference type="EMBL" id="VFOR01000002">
    <property type="protein sequence ID" value="TQL58120.1"/>
    <property type="molecule type" value="Genomic_DNA"/>
</dbReference>
<sequence>MSTALATALRHRRTVGKVVGAVAVLLTLAAAFFGAGNLLFQLRAEAATGSVVELETLKDEAGQVRVPVQYTVLVRFTDGAGNTHEFTDPRPLSDPPAVGEDVPVLYAVADPGQARIREYLVMYREAIFCGAWALVLGIAAEELIRRRQELSGPPHSG</sequence>